<gene>
    <name evidence="2" type="ORF">TIFTF001_028085</name>
</gene>
<protein>
    <submittedName>
        <fullName evidence="2">Uncharacterized protein</fullName>
    </submittedName>
</protein>
<name>A0AA88DQD3_FICCA</name>
<dbReference type="Proteomes" id="UP001187192">
    <property type="component" value="Unassembled WGS sequence"/>
</dbReference>
<evidence type="ECO:0000256" key="1">
    <source>
        <dbReference type="SAM" id="Coils"/>
    </source>
</evidence>
<feature type="coiled-coil region" evidence="1">
    <location>
        <begin position="40"/>
        <end position="67"/>
    </location>
</feature>
<evidence type="ECO:0000313" key="3">
    <source>
        <dbReference type="Proteomes" id="UP001187192"/>
    </source>
</evidence>
<comment type="caution">
    <text evidence="2">The sequence shown here is derived from an EMBL/GenBank/DDBJ whole genome shotgun (WGS) entry which is preliminary data.</text>
</comment>
<evidence type="ECO:0000313" key="2">
    <source>
        <dbReference type="EMBL" id="GMN58994.1"/>
    </source>
</evidence>
<dbReference type="EMBL" id="BTGU01000082">
    <property type="protein sequence ID" value="GMN58994.1"/>
    <property type="molecule type" value="Genomic_DNA"/>
</dbReference>
<organism evidence="2 3">
    <name type="scientific">Ficus carica</name>
    <name type="common">Common fig</name>
    <dbReference type="NCBI Taxonomy" id="3494"/>
    <lineage>
        <taxon>Eukaryota</taxon>
        <taxon>Viridiplantae</taxon>
        <taxon>Streptophyta</taxon>
        <taxon>Embryophyta</taxon>
        <taxon>Tracheophyta</taxon>
        <taxon>Spermatophyta</taxon>
        <taxon>Magnoliopsida</taxon>
        <taxon>eudicotyledons</taxon>
        <taxon>Gunneridae</taxon>
        <taxon>Pentapetalae</taxon>
        <taxon>rosids</taxon>
        <taxon>fabids</taxon>
        <taxon>Rosales</taxon>
        <taxon>Moraceae</taxon>
        <taxon>Ficeae</taxon>
        <taxon>Ficus</taxon>
    </lineage>
</organism>
<keyword evidence="1" id="KW-0175">Coiled coil</keyword>
<accession>A0AA88DQD3</accession>
<dbReference type="SUPFAM" id="SSF161270">
    <property type="entry name" value="PspA lactotransferrin-binding region"/>
    <property type="match status" value="1"/>
</dbReference>
<keyword evidence="3" id="KW-1185">Reference proteome</keyword>
<sequence length="95" mass="10990">MVKSDIDFLEAPLEKITRAFFGFQLRKLKVDVPRTINKKIAELQSKIAELQSKIAEQKRKLEACKKFKGTSRKPNFMNECLNEAARLEWKYASGV</sequence>
<reference evidence="2" key="1">
    <citation type="submission" date="2023-07" db="EMBL/GenBank/DDBJ databases">
        <title>draft genome sequence of fig (Ficus carica).</title>
        <authorList>
            <person name="Takahashi T."/>
            <person name="Nishimura K."/>
        </authorList>
    </citation>
    <scope>NUCLEOTIDE SEQUENCE</scope>
</reference>
<dbReference type="AlphaFoldDB" id="A0AA88DQD3"/>
<proteinExistence type="predicted"/>